<sequence length="399" mass="41842">MSPRDGHGHGTHTASTAVGWRVRAAGHGDGRLGGLQGVPERGVPQTVQNAVPWVITVAAATIDGAFPTAISLGNSEKLVGQSLYYHDVAMTANGSDFEMLIDGHSCSETALASVNTTGKVVLCSAPTASPPAHAVFGTILRVVGGGGRGLIFAQHTTNMLELLDACEGYMPCVLVDYEVARRISSYAGSTGSPAGAADTRRRDRGRRRGALAEGRRVLVEGPQSAVPRRTEASVTDRFGVPIQAEGVPRKLADPFDLGGGHIDPERAADPGLGVHQVLQLHPRPKDACGSYAGEPLYQLNLPSVAVPDLKGSVTVRRTVADVGPRRRKNATYRAVIEAPAGVAMSVEPPVITFSGGGRSVMFRVTLARVQGVCTFGSLTWVDDCNHSVRIPVAVRTVGQ</sequence>
<dbReference type="CDD" id="cd02120">
    <property type="entry name" value="PA_subtilisin_like"/>
    <property type="match status" value="1"/>
</dbReference>
<dbReference type="GO" id="GO:0008233">
    <property type="term" value="F:peptidase activity"/>
    <property type="evidence" value="ECO:0007669"/>
    <property type="project" value="UniProtKB-KW"/>
</dbReference>
<dbReference type="InterPro" id="IPR045051">
    <property type="entry name" value="SBT"/>
</dbReference>
<proteinExistence type="inferred from homology"/>
<dbReference type="AlphaFoldDB" id="A0A3L6PLM9"/>
<reference evidence="6" key="1">
    <citation type="journal article" date="2019" name="Nat. Commun.">
        <title>The genome of broomcorn millet.</title>
        <authorList>
            <person name="Zou C."/>
            <person name="Miki D."/>
            <person name="Li D."/>
            <person name="Tang Q."/>
            <person name="Xiao L."/>
            <person name="Rajput S."/>
            <person name="Deng P."/>
            <person name="Jia W."/>
            <person name="Huang R."/>
            <person name="Zhang M."/>
            <person name="Sun Y."/>
            <person name="Hu J."/>
            <person name="Fu X."/>
            <person name="Schnable P.S."/>
            <person name="Li F."/>
            <person name="Zhang H."/>
            <person name="Feng B."/>
            <person name="Zhu X."/>
            <person name="Liu R."/>
            <person name="Schnable J.C."/>
            <person name="Zhu J.-K."/>
            <person name="Zhang H."/>
        </authorList>
    </citation>
    <scope>NUCLEOTIDE SEQUENCE [LARGE SCALE GENOMIC DNA]</scope>
</reference>
<name>A0A3L6PLM9_PANMI</name>
<evidence type="ECO:0000256" key="1">
    <source>
        <dbReference type="ARBA" id="ARBA00011073"/>
    </source>
</evidence>
<dbReference type="GO" id="GO:0020037">
    <property type="term" value="F:heme binding"/>
    <property type="evidence" value="ECO:0007669"/>
    <property type="project" value="InterPro"/>
</dbReference>
<keyword evidence="2" id="KW-0732">Signal</keyword>
<dbReference type="Gene3D" id="2.60.40.2310">
    <property type="match status" value="1"/>
</dbReference>
<evidence type="ECO:0000256" key="3">
    <source>
        <dbReference type="SAM" id="MobiDB-lite"/>
    </source>
</evidence>
<accession>A0A3L6PLM9</accession>
<dbReference type="EMBL" id="PQIB02000017">
    <property type="protein sequence ID" value="RLM58515.1"/>
    <property type="molecule type" value="Genomic_DNA"/>
</dbReference>
<dbReference type="GO" id="GO:0006979">
    <property type="term" value="P:response to oxidative stress"/>
    <property type="evidence" value="ECO:0007669"/>
    <property type="project" value="InterPro"/>
</dbReference>
<dbReference type="PROSITE" id="PS50873">
    <property type="entry name" value="PEROXIDASE_4"/>
    <property type="match status" value="1"/>
</dbReference>
<dbReference type="InterPro" id="IPR041469">
    <property type="entry name" value="Subtilisin-like_FN3"/>
</dbReference>
<feature type="region of interest" description="Disordered" evidence="3">
    <location>
        <begin position="187"/>
        <end position="211"/>
    </location>
</feature>
<comment type="caution">
    <text evidence="5">The sequence shown here is derived from an EMBL/GenBank/DDBJ whole genome shotgun (WGS) entry which is preliminary data.</text>
</comment>
<dbReference type="STRING" id="4540.A0A3L6PLM9"/>
<dbReference type="OrthoDB" id="206201at2759"/>
<dbReference type="GO" id="GO:0004601">
    <property type="term" value="F:peroxidase activity"/>
    <property type="evidence" value="ECO:0007669"/>
    <property type="project" value="InterPro"/>
</dbReference>
<dbReference type="InterPro" id="IPR002016">
    <property type="entry name" value="Haem_peroxidase"/>
</dbReference>
<keyword evidence="6" id="KW-1185">Reference proteome</keyword>
<comment type="similarity">
    <text evidence="1">Belongs to the peptidase S8 family.</text>
</comment>
<feature type="domain" description="Plant heme peroxidase family profile" evidence="4">
    <location>
        <begin position="93"/>
        <end position="261"/>
    </location>
</feature>
<protein>
    <submittedName>
        <fullName evidence="5">Subtilisin-like protease SBT3.3</fullName>
    </submittedName>
</protein>
<dbReference type="Pfam" id="PF17766">
    <property type="entry name" value="fn3_6"/>
    <property type="match status" value="1"/>
</dbReference>
<evidence type="ECO:0000313" key="6">
    <source>
        <dbReference type="Proteomes" id="UP000275267"/>
    </source>
</evidence>
<gene>
    <name evidence="5" type="ORF">C2845_PM18G09860</name>
</gene>
<dbReference type="Gene3D" id="3.50.30.30">
    <property type="match status" value="1"/>
</dbReference>
<evidence type="ECO:0000256" key="2">
    <source>
        <dbReference type="ARBA" id="ARBA00022729"/>
    </source>
</evidence>
<dbReference type="GO" id="GO:0006508">
    <property type="term" value="P:proteolysis"/>
    <property type="evidence" value="ECO:0007669"/>
    <property type="project" value="UniProtKB-KW"/>
</dbReference>
<evidence type="ECO:0000313" key="5">
    <source>
        <dbReference type="EMBL" id="RLM58515.1"/>
    </source>
</evidence>
<organism evidence="5 6">
    <name type="scientific">Panicum miliaceum</name>
    <name type="common">Proso millet</name>
    <name type="synonym">Broomcorn millet</name>
    <dbReference type="NCBI Taxonomy" id="4540"/>
    <lineage>
        <taxon>Eukaryota</taxon>
        <taxon>Viridiplantae</taxon>
        <taxon>Streptophyta</taxon>
        <taxon>Embryophyta</taxon>
        <taxon>Tracheophyta</taxon>
        <taxon>Spermatophyta</taxon>
        <taxon>Magnoliopsida</taxon>
        <taxon>Liliopsida</taxon>
        <taxon>Poales</taxon>
        <taxon>Poaceae</taxon>
        <taxon>PACMAD clade</taxon>
        <taxon>Panicoideae</taxon>
        <taxon>Panicodae</taxon>
        <taxon>Paniceae</taxon>
        <taxon>Panicinae</taxon>
        <taxon>Panicum</taxon>
        <taxon>Panicum sect. Panicum</taxon>
    </lineage>
</organism>
<dbReference type="PANTHER" id="PTHR10795">
    <property type="entry name" value="PROPROTEIN CONVERTASE SUBTILISIN/KEXIN"/>
    <property type="match status" value="1"/>
</dbReference>
<evidence type="ECO:0000259" key="4">
    <source>
        <dbReference type="PROSITE" id="PS50873"/>
    </source>
</evidence>
<dbReference type="Proteomes" id="UP000275267">
    <property type="component" value="Unassembled WGS sequence"/>
</dbReference>